<keyword evidence="3" id="KW-1185">Reference proteome</keyword>
<accession>A0A0F5V7D2</accession>
<feature type="signal peptide" evidence="1">
    <location>
        <begin position="1"/>
        <end position="20"/>
    </location>
</feature>
<evidence type="ECO:0000313" key="2">
    <source>
        <dbReference type="EMBL" id="KKC98012.1"/>
    </source>
</evidence>
<dbReference type="InterPro" id="IPR004658">
    <property type="entry name" value="OMP_Slp"/>
</dbReference>
<protein>
    <submittedName>
        <fullName evidence="2">Starvation-inducible protein</fullName>
    </submittedName>
</protein>
<dbReference type="PROSITE" id="PS51257">
    <property type="entry name" value="PROKAR_LIPOPROTEIN"/>
    <property type="match status" value="1"/>
</dbReference>
<dbReference type="AlphaFoldDB" id="A0A0F5V7D2"/>
<dbReference type="PANTHER" id="PTHR37530">
    <property type="entry name" value="OUTER MEMBRANE PROTEIN SLP"/>
    <property type="match status" value="1"/>
</dbReference>
<keyword evidence="1" id="KW-0732">Signal</keyword>
<dbReference type="Pfam" id="PF03843">
    <property type="entry name" value="Slp"/>
    <property type="match status" value="1"/>
</dbReference>
<gene>
    <name evidence="2" type="ORF">KY46_20830</name>
</gene>
<dbReference type="NCBIfam" id="TIGR00752">
    <property type="entry name" value="slp"/>
    <property type="match status" value="1"/>
</dbReference>
<dbReference type="PIRSF" id="PIRSF004982">
    <property type="entry name" value="SlP"/>
    <property type="match status" value="1"/>
</dbReference>
<sequence length="185" mass="20291">MVKKSILALALIVLGGCSQMPDSLQTSTETPVTDLTVVIEDPQGVQGKEVRLGGVIASVANEASRTRLEIASLPIDKSGKPELNAAPQGRFIAYIDGFADPIEYAQGKLVTVAGQLRGSEVGKIGDFDYTYPVVFAKGQQLWQIREQIRVDDVSAYYRCLGIRCQYIHYGLRPDNLDVEYRVTPE</sequence>
<dbReference type="PATRIC" id="fig|265726.11.peg.2975"/>
<feature type="chain" id="PRO_5002495748" evidence="1">
    <location>
        <begin position="21"/>
        <end position="185"/>
    </location>
</feature>
<name>A0A0F5V7D2_9GAMM</name>
<dbReference type="STRING" id="265726.KY46_20830"/>
<dbReference type="PANTHER" id="PTHR37530:SF1">
    <property type="entry name" value="OUTER MEMBRANE PROTEIN SLP"/>
    <property type="match status" value="1"/>
</dbReference>
<evidence type="ECO:0000256" key="1">
    <source>
        <dbReference type="SAM" id="SignalP"/>
    </source>
</evidence>
<dbReference type="EMBL" id="JWYV01000029">
    <property type="protein sequence ID" value="KKC98012.1"/>
    <property type="molecule type" value="Genomic_DNA"/>
</dbReference>
<evidence type="ECO:0000313" key="3">
    <source>
        <dbReference type="Proteomes" id="UP000033633"/>
    </source>
</evidence>
<proteinExistence type="predicted"/>
<comment type="caution">
    <text evidence="2">The sequence shown here is derived from an EMBL/GenBank/DDBJ whole genome shotgun (WGS) entry which is preliminary data.</text>
</comment>
<reference evidence="2 3" key="1">
    <citation type="submission" date="2014-12" db="EMBL/GenBank/DDBJ databases">
        <title>Mercury Reductase activity and rhizosphere competence traits in the genome of root associated Photobacterium halotolerans MELD1.</title>
        <authorList>
            <person name="Mathew D.C."/>
            <person name="Huang C.-C."/>
        </authorList>
    </citation>
    <scope>NUCLEOTIDE SEQUENCE [LARGE SCALE GENOMIC DNA]</scope>
    <source>
        <strain evidence="2 3">MELD1</strain>
    </source>
</reference>
<dbReference type="Proteomes" id="UP000033633">
    <property type="component" value="Unassembled WGS sequence"/>
</dbReference>
<dbReference type="GO" id="GO:0019867">
    <property type="term" value="C:outer membrane"/>
    <property type="evidence" value="ECO:0007669"/>
    <property type="project" value="InterPro"/>
</dbReference>
<organism evidence="2 3">
    <name type="scientific">Photobacterium halotolerans</name>
    <dbReference type="NCBI Taxonomy" id="265726"/>
    <lineage>
        <taxon>Bacteria</taxon>
        <taxon>Pseudomonadati</taxon>
        <taxon>Pseudomonadota</taxon>
        <taxon>Gammaproteobacteria</taxon>
        <taxon>Vibrionales</taxon>
        <taxon>Vibrionaceae</taxon>
        <taxon>Photobacterium</taxon>
    </lineage>
</organism>